<dbReference type="Gene3D" id="2.130.10.10">
    <property type="entry name" value="YVTN repeat-like/Quinoprotein amine dehydrogenase"/>
    <property type="match status" value="1"/>
</dbReference>
<dbReference type="GO" id="GO:0005737">
    <property type="term" value="C:cytoplasm"/>
    <property type="evidence" value="ECO:0007669"/>
    <property type="project" value="UniProtKB-SubCell"/>
</dbReference>
<dbReference type="PROSITE" id="PS51396">
    <property type="entry name" value="PUL"/>
    <property type="match status" value="1"/>
</dbReference>
<feature type="repeat" description="WD" evidence="5">
    <location>
        <begin position="220"/>
        <end position="250"/>
    </location>
</feature>
<dbReference type="GO" id="GO:0010992">
    <property type="term" value="P:ubiquitin recycling"/>
    <property type="evidence" value="ECO:0007669"/>
    <property type="project" value="TreeGrafter"/>
</dbReference>
<proteinExistence type="predicted"/>
<dbReference type="InterPro" id="IPR038122">
    <property type="entry name" value="PFU_sf"/>
</dbReference>
<dbReference type="PANTHER" id="PTHR19849:SF0">
    <property type="entry name" value="PHOSPHOLIPASE A-2-ACTIVATING PROTEIN"/>
    <property type="match status" value="1"/>
</dbReference>
<dbReference type="GO" id="GO:0043161">
    <property type="term" value="P:proteasome-mediated ubiquitin-dependent protein catabolic process"/>
    <property type="evidence" value="ECO:0007669"/>
    <property type="project" value="TreeGrafter"/>
</dbReference>
<dbReference type="CDD" id="cd00200">
    <property type="entry name" value="WD40"/>
    <property type="match status" value="1"/>
</dbReference>
<dbReference type="Pfam" id="PF08324">
    <property type="entry name" value="PUL"/>
    <property type="match status" value="1"/>
</dbReference>
<accession>A0A5C3NBM4</accession>
<keyword evidence="10" id="KW-1185">Reference proteome</keyword>
<dbReference type="InterPro" id="IPR036322">
    <property type="entry name" value="WD40_repeat_dom_sf"/>
</dbReference>
<dbReference type="GO" id="GO:0043130">
    <property type="term" value="F:ubiquitin binding"/>
    <property type="evidence" value="ECO:0007669"/>
    <property type="project" value="TreeGrafter"/>
</dbReference>
<feature type="region of interest" description="Disordered" evidence="6">
    <location>
        <begin position="504"/>
        <end position="531"/>
    </location>
</feature>
<feature type="region of interest" description="Disordered" evidence="6">
    <location>
        <begin position="435"/>
        <end position="454"/>
    </location>
</feature>
<dbReference type="SUPFAM" id="SSF50978">
    <property type="entry name" value="WD40 repeat-like"/>
    <property type="match status" value="1"/>
</dbReference>
<dbReference type="AlphaFoldDB" id="A0A5C3NBM4"/>
<sequence>MSYKLSATLSAHSADVRAVASPSNDLILSASRDSTAICWDRTSGSSFTSTHVLKAGDRFVNALTYLPPSKDASQGYVVAGGQDKIINVFDIASGKAEPSYSLIGHSDNVCTLHALADGTVISGSWDKTAKVWKDFQLAYDLKGHAHSVWAVIALDDEQFLTGSADKTIKLWQKESVVRTFEGHQDAVRGLTVVPDIGFASCSNDSEIRVWTLGGDVVYTLTGHTSFIYSLSLLPDGGLVSCGEDRSVRVWRDGECAQTIVVPAVSVWSVSTMPNGDIVAGSSDGIVRVFSIVESRWATAGDLKEYDDAVAKQTLPAQQIGNVKVAELPGMEGLSQPGSHSGQTKMIRNGDKVEAYQWDAQAFTWQQVGEVLRANDDNDEYKGYDHVWDVDIGDGQMLKLPYNESENPYVAAQRFLERNNIPMAHLDAVVRHIEQNSDASRRQHSSGSTEFVDPYTGASRYVGSTSTGPATGSSSFVDPYTGASRYSGAAAPAPLAMSDPYTGASRYSGSPAAPPPVSPPTSPALAPPTGLRSILPAREPRAMNQANVNAMHHKLYEIDEALRNEISASSLAMYPQEIRMIDEAFLFLTQATSGSVPSTPLNAQHLEAITSILDRWPTSQRFPVMDLSRLVIAFSPNTFSSQELRFSFMEALFAGADWGQPWTQPLSKPRETNILLLLRALANAFSGARMVENSDWAKLVRAQILERLHQGRYDVLSSKGRVVLATVLYNVSCTMLRKRFDVGIRGLLLGLIFQVLKTEKQESEAYHRALVALGNVVHAAKEQKAPLDDTQVAELRQAIAVVPAQFSERERPVVAEVNGLL</sequence>
<keyword evidence="4" id="KW-0677">Repeat</keyword>
<reference evidence="9 10" key="1">
    <citation type="journal article" date="2019" name="Nat. Ecol. Evol.">
        <title>Megaphylogeny resolves global patterns of mushroom evolution.</title>
        <authorList>
            <person name="Varga T."/>
            <person name="Krizsan K."/>
            <person name="Foldi C."/>
            <person name="Dima B."/>
            <person name="Sanchez-Garcia M."/>
            <person name="Sanchez-Ramirez S."/>
            <person name="Szollosi G.J."/>
            <person name="Szarkandi J.G."/>
            <person name="Papp V."/>
            <person name="Albert L."/>
            <person name="Andreopoulos W."/>
            <person name="Angelini C."/>
            <person name="Antonin V."/>
            <person name="Barry K.W."/>
            <person name="Bougher N.L."/>
            <person name="Buchanan P."/>
            <person name="Buyck B."/>
            <person name="Bense V."/>
            <person name="Catcheside P."/>
            <person name="Chovatia M."/>
            <person name="Cooper J."/>
            <person name="Damon W."/>
            <person name="Desjardin D."/>
            <person name="Finy P."/>
            <person name="Geml J."/>
            <person name="Haridas S."/>
            <person name="Hughes K."/>
            <person name="Justo A."/>
            <person name="Karasinski D."/>
            <person name="Kautmanova I."/>
            <person name="Kiss B."/>
            <person name="Kocsube S."/>
            <person name="Kotiranta H."/>
            <person name="LaButti K.M."/>
            <person name="Lechner B.E."/>
            <person name="Liimatainen K."/>
            <person name="Lipzen A."/>
            <person name="Lukacs Z."/>
            <person name="Mihaltcheva S."/>
            <person name="Morgado L.N."/>
            <person name="Niskanen T."/>
            <person name="Noordeloos M.E."/>
            <person name="Ohm R.A."/>
            <person name="Ortiz-Santana B."/>
            <person name="Ovrebo C."/>
            <person name="Racz N."/>
            <person name="Riley R."/>
            <person name="Savchenko A."/>
            <person name="Shiryaev A."/>
            <person name="Soop K."/>
            <person name="Spirin V."/>
            <person name="Szebenyi C."/>
            <person name="Tomsovsky M."/>
            <person name="Tulloss R.E."/>
            <person name="Uehling J."/>
            <person name="Grigoriev I.V."/>
            <person name="Vagvolgyi C."/>
            <person name="Papp T."/>
            <person name="Martin F.M."/>
            <person name="Miettinen O."/>
            <person name="Hibbett D.S."/>
            <person name="Nagy L.G."/>
        </authorList>
    </citation>
    <scope>NUCLEOTIDE SEQUENCE [LARGE SCALE GENOMIC DNA]</scope>
    <source>
        <strain evidence="9 10">OMC1185</strain>
    </source>
</reference>
<comment type="subcellular location">
    <subcellularLocation>
        <location evidence="1">Cytoplasm</location>
    </subcellularLocation>
</comment>
<dbReference type="InterPro" id="IPR011989">
    <property type="entry name" value="ARM-like"/>
</dbReference>
<dbReference type="InterPro" id="IPR015943">
    <property type="entry name" value="WD40/YVTN_repeat-like_dom_sf"/>
</dbReference>
<feature type="repeat" description="WD" evidence="5">
    <location>
        <begin position="141"/>
        <end position="172"/>
    </location>
</feature>
<evidence type="ECO:0000256" key="1">
    <source>
        <dbReference type="ARBA" id="ARBA00004496"/>
    </source>
</evidence>
<feature type="compositionally biased region" description="Pro residues" evidence="6">
    <location>
        <begin position="511"/>
        <end position="525"/>
    </location>
</feature>
<name>A0A5C3NBM4_9AGAM</name>
<dbReference type="InterPro" id="IPR001680">
    <property type="entry name" value="WD40_rpt"/>
</dbReference>
<evidence type="ECO:0000313" key="10">
    <source>
        <dbReference type="Proteomes" id="UP000305948"/>
    </source>
</evidence>
<dbReference type="EMBL" id="ML213505">
    <property type="protein sequence ID" value="TFK54682.1"/>
    <property type="molecule type" value="Genomic_DNA"/>
</dbReference>
<dbReference type="Pfam" id="PF00400">
    <property type="entry name" value="WD40"/>
    <property type="match status" value="6"/>
</dbReference>
<dbReference type="SMART" id="SM00320">
    <property type="entry name" value="WD40"/>
    <property type="match status" value="7"/>
</dbReference>
<dbReference type="STRING" id="5364.A0A5C3NBM4"/>
<dbReference type="PROSITE" id="PS50294">
    <property type="entry name" value="WD_REPEATS_REGION"/>
    <property type="match status" value="2"/>
</dbReference>
<keyword evidence="2" id="KW-0963">Cytoplasm</keyword>
<dbReference type="PANTHER" id="PTHR19849">
    <property type="entry name" value="PHOSPHOLIPASE A-2-ACTIVATING PROTEIN"/>
    <property type="match status" value="1"/>
</dbReference>
<dbReference type="GO" id="GO:0005634">
    <property type="term" value="C:nucleus"/>
    <property type="evidence" value="ECO:0007669"/>
    <property type="project" value="TreeGrafter"/>
</dbReference>
<dbReference type="FunFam" id="2.130.10.10:FF:000236">
    <property type="entry name" value="Polyubiquitin binding protein (Doa1/Ufd3)"/>
    <property type="match status" value="1"/>
</dbReference>
<feature type="repeat" description="WD" evidence="5">
    <location>
        <begin position="9"/>
        <end position="49"/>
    </location>
</feature>
<gene>
    <name evidence="9" type="ORF">OE88DRAFT_1710510</name>
</gene>
<feature type="domain" description="PFU" evidence="7">
    <location>
        <begin position="356"/>
        <end position="446"/>
    </location>
</feature>
<evidence type="ECO:0000256" key="6">
    <source>
        <dbReference type="SAM" id="MobiDB-lite"/>
    </source>
</evidence>
<dbReference type="InterPro" id="IPR015155">
    <property type="entry name" value="PFU"/>
</dbReference>
<dbReference type="Pfam" id="PF09070">
    <property type="entry name" value="PFU"/>
    <property type="match status" value="1"/>
</dbReference>
<evidence type="ECO:0000256" key="5">
    <source>
        <dbReference type="PROSITE-ProRule" id="PRU00221"/>
    </source>
</evidence>
<feature type="repeat" description="WD" evidence="5">
    <location>
        <begin position="180"/>
        <end position="212"/>
    </location>
</feature>
<organism evidence="9 10">
    <name type="scientific">Heliocybe sulcata</name>
    <dbReference type="NCBI Taxonomy" id="5364"/>
    <lineage>
        <taxon>Eukaryota</taxon>
        <taxon>Fungi</taxon>
        <taxon>Dikarya</taxon>
        <taxon>Basidiomycota</taxon>
        <taxon>Agaricomycotina</taxon>
        <taxon>Agaricomycetes</taxon>
        <taxon>Gloeophyllales</taxon>
        <taxon>Gloeophyllaceae</taxon>
        <taxon>Heliocybe</taxon>
    </lineage>
</organism>
<dbReference type="PROSITE" id="PS51394">
    <property type="entry name" value="PFU"/>
    <property type="match status" value="1"/>
</dbReference>
<protein>
    <submittedName>
        <fullName evidence="9">Phospholipase A-2-activating protein</fullName>
    </submittedName>
</protein>
<evidence type="ECO:0000259" key="7">
    <source>
        <dbReference type="PROSITE" id="PS51394"/>
    </source>
</evidence>
<keyword evidence="3 5" id="KW-0853">WD repeat</keyword>
<feature type="domain" description="PUL" evidence="8">
    <location>
        <begin position="532"/>
        <end position="820"/>
    </location>
</feature>
<evidence type="ECO:0000259" key="8">
    <source>
        <dbReference type="PROSITE" id="PS51396"/>
    </source>
</evidence>
<dbReference type="PROSITE" id="PS50082">
    <property type="entry name" value="WD_REPEATS_2"/>
    <property type="match status" value="5"/>
</dbReference>
<feature type="repeat" description="WD" evidence="5">
    <location>
        <begin position="102"/>
        <end position="133"/>
    </location>
</feature>
<dbReference type="OrthoDB" id="10265988at2759"/>
<evidence type="ECO:0000313" key="9">
    <source>
        <dbReference type="EMBL" id="TFK54682.1"/>
    </source>
</evidence>
<dbReference type="Gene3D" id="1.25.10.10">
    <property type="entry name" value="Leucine-rich Repeat Variant"/>
    <property type="match status" value="1"/>
</dbReference>
<evidence type="ECO:0000256" key="3">
    <source>
        <dbReference type="ARBA" id="ARBA00022574"/>
    </source>
</evidence>
<dbReference type="Proteomes" id="UP000305948">
    <property type="component" value="Unassembled WGS sequence"/>
</dbReference>
<evidence type="ECO:0000256" key="4">
    <source>
        <dbReference type="ARBA" id="ARBA00022737"/>
    </source>
</evidence>
<dbReference type="InterPro" id="IPR013535">
    <property type="entry name" value="PUL_dom"/>
</dbReference>
<dbReference type="Gene3D" id="3.10.20.870">
    <property type="entry name" value="PFU (PLAA family ubiquitin binding), C-terminal domain"/>
    <property type="match status" value="1"/>
</dbReference>
<evidence type="ECO:0000256" key="2">
    <source>
        <dbReference type="ARBA" id="ARBA00022490"/>
    </source>
</evidence>